<accession>A0A2U1NZT1</accession>
<sequence>MSTWKITGCYSISDLRFDEPVGESKDTEATELVDLGVQIAILDTASIEILQVYSGPPIIVYKFRHWGYMEGEFKGQPPTGELVEMLGVSIMELDENFKVSKMEFFYDRGELLAGLIKGEVESISQDFITSGASSSCPFS</sequence>
<dbReference type="PANTHER" id="PTHR31723">
    <property type="entry name" value="PATHOGENESIS-RELATED FAMILY PROTEIN"/>
    <property type="match status" value="1"/>
</dbReference>
<dbReference type="Proteomes" id="UP000245207">
    <property type="component" value="Unassembled WGS sequence"/>
</dbReference>
<dbReference type="Gene3D" id="3.10.450.50">
    <property type="match status" value="1"/>
</dbReference>
<dbReference type="InterPro" id="IPR032710">
    <property type="entry name" value="NTF2-like_dom_sf"/>
</dbReference>
<protein>
    <submittedName>
        <fullName evidence="1">Uncharacterized protein</fullName>
    </submittedName>
</protein>
<name>A0A2U1NZT1_ARTAN</name>
<dbReference type="EMBL" id="PKPP01001908">
    <property type="protein sequence ID" value="PWA79025.1"/>
    <property type="molecule type" value="Genomic_DNA"/>
</dbReference>
<evidence type="ECO:0000313" key="2">
    <source>
        <dbReference type="Proteomes" id="UP000245207"/>
    </source>
</evidence>
<gene>
    <name evidence="1" type="ORF">CTI12_AA210190</name>
</gene>
<proteinExistence type="predicted"/>
<organism evidence="1 2">
    <name type="scientific">Artemisia annua</name>
    <name type="common">Sweet wormwood</name>
    <dbReference type="NCBI Taxonomy" id="35608"/>
    <lineage>
        <taxon>Eukaryota</taxon>
        <taxon>Viridiplantae</taxon>
        <taxon>Streptophyta</taxon>
        <taxon>Embryophyta</taxon>
        <taxon>Tracheophyta</taxon>
        <taxon>Spermatophyta</taxon>
        <taxon>Magnoliopsida</taxon>
        <taxon>eudicotyledons</taxon>
        <taxon>Gunneridae</taxon>
        <taxon>Pentapetalae</taxon>
        <taxon>asterids</taxon>
        <taxon>campanulids</taxon>
        <taxon>Asterales</taxon>
        <taxon>Asteraceae</taxon>
        <taxon>Asteroideae</taxon>
        <taxon>Anthemideae</taxon>
        <taxon>Artemisiinae</taxon>
        <taxon>Artemisia</taxon>
    </lineage>
</organism>
<dbReference type="OrthoDB" id="65445at2759"/>
<dbReference type="SUPFAM" id="SSF54427">
    <property type="entry name" value="NTF2-like"/>
    <property type="match status" value="1"/>
</dbReference>
<dbReference type="AlphaFoldDB" id="A0A2U1NZT1"/>
<evidence type="ECO:0000313" key="1">
    <source>
        <dbReference type="EMBL" id="PWA79025.1"/>
    </source>
</evidence>
<comment type="caution">
    <text evidence="1">The sequence shown here is derived from an EMBL/GenBank/DDBJ whole genome shotgun (WGS) entry which is preliminary data.</text>
</comment>
<dbReference type="PANTHER" id="PTHR31723:SF10">
    <property type="entry name" value="PATHOGEN-RELATED PROTEIN"/>
    <property type="match status" value="1"/>
</dbReference>
<reference evidence="1 2" key="1">
    <citation type="journal article" date="2018" name="Mol. Plant">
        <title>The genome of Artemisia annua provides insight into the evolution of Asteraceae family and artemisinin biosynthesis.</title>
        <authorList>
            <person name="Shen Q."/>
            <person name="Zhang L."/>
            <person name="Liao Z."/>
            <person name="Wang S."/>
            <person name="Yan T."/>
            <person name="Shi P."/>
            <person name="Liu M."/>
            <person name="Fu X."/>
            <person name="Pan Q."/>
            <person name="Wang Y."/>
            <person name="Lv Z."/>
            <person name="Lu X."/>
            <person name="Zhang F."/>
            <person name="Jiang W."/>
            <person name="Ma Y."/>
            <person name="Chen M."/>
            <person name="Hao X."/>
            <person name="Li L."/>
            <person name="Tang Y."/>
            <person name="Lv G."/>
            <person name="Zhou Y."/>
            <person name="Sun X."/>
            <person name="Brodelius P.E."/>
            <person name="Rose J.K.C."/>
            <person name="Tang K."/>
        </authorList>
    </citation>
    <scope>NUCLEOTIDE SEQUENCE [LARGE SCALE GENOMIC DNA]</scope>
    <source>
        <strain evidence="2">cv. Huhao1</strain>
        <tissue evidence="1">Leaf</tissue>
    </source>
</reference>
<dbReference type="InterPro" id="IPR053218">
    <property type="entry name" value="Pathogen-related_defense"/>
</dbReference>
<keyword evidence="2" id="KW-1185">Reference proteome</keyword>